<sequence length="394" mass="44157">MVAATEAVAQRMALKSIEPQQPTIINTFIIDTLFEMDTLKNRNQGGCTPGGGNENRGTAVRTEAQIRGFKPQTTVSCERDRPTEYHAAANQSPGAPSKERIPATQPAASTSVWVSRVLCSPHQEPSSSYALVSQTLHTTAKLSPNVSSRLSWPPIAIRETYRRKPSPRSKSPRLRRVTSMPAPITIVEPPVLPVRELADDEHFVMMSFERHADHCHTCSEPRHTHAKGETLCRRGTEYALDVASYLYSKNRKSYSVVDRDTLKQPTLVNIPRRCIATRDLLLALEDGLALHKKEVKDKAPAVQKPIISYDSTYVVPPRRSNSQKVTATEIIEREPRTTNVVKTRRIIVYNSPHRSSSSRGSPSRGSLYDSDAADRVERVKESSRIYLRPTEYHR</sequence>
<feature type="region of interest" description="Disordered" evidence="1">
    <location>
        <begin position="77"/>
        <end position="104"/>
    </location>
</feature>
<evidence type="ECO:0000256" key="1">
    <source>
        <dbReference type="SAM" id="MobiDB-lite"/>
    </source>
</evidence>
<feature type="compositionally biased region" description="Low complexity" evidence="1">
    <location>
        <begin position="351"/>
        <end position="366"/>
    </location>
</feature>
<proteinExistence type="predicted"/>
<dbReference type="AlphaFoldDB" id="A0A3D8RKP6"/>
<keyword evidence="3" id="KW-1185">Reference proteome</keyword>
<evidence type="ECO:0000313" key="3">
    <source>
        <dbReference type="Proteomes" id="UP000256690"/>
    </source>
</evidence>
<dbReference type="RefSeq" id="XP_026602387.1">
    <property type="nucleotide sequence ID" value="XM_026749297.1"/>
</dbReference>
<dbReference type="GeneID" id="38117651"/>
<dbReference type="OrthoDB" id="5387413at2759"/>
<name>A0A3D8RKP6_9EURO</name>
<dbReference type="Proteomes" id="UP000256690">
    <property type="component" value="Unassembled WGS sequence"/>
</dbReference>
<accession>A0A3D8RKP6</accession>
<evidence type="ECO:0000313" key="2">
    <source>
        <dbReference type="EMBL" id="RDW74619.1"/>
    </source>
</evidence>
<protein>
    <submittedName>
        <fullName evidence="2">Uncharacterized protein</fullName>
    </submittedName>
</protein>
<comment type="caution">
    <text evidence="2">The sequence shown here is derived from an EMBL/GenBank/DDBJ whole genome shotgun (WGS) entry which is preliminary data.</text>
</comment>
<feature type="region of interest" description="Disordered" evidence="1">
    <location>
        <begin position="349"/>
        <end position="375"/>
    </location>
</feature>
<gene>
    <name evidence="2" type="ORF">DSM5745_07281</name>
</gene>
<organism evidence="2 3">
    <name type="scientific">Aspergillus mulundensis</name>
    <dbReference type="NCBI Taxonomy" id="1810919"/>
    <lineage>
        <taxon>Eukaryota</taxon>
        <taxon>Fungi</taxon>
        <taxon>Dikarya</taxon>
        <taxon>Ascomycota</taxon>
        <taxon>Pezizomycotina</taxon>
        <taxon>Eurotiomycetes</taxon>
        <taxon>Eurotiomycetidae</taxon>
        <taxon>Eurotiales</taxon>
        <taxon>Aspergillaceae</taxon>
        <taxon>Aspergillus</taxon>
        <taxon>Aspergillus subgen. Nidulantes</taxon>
    </lineage>
</organism>
<reference evidence="2 3" key="1">
    <citation type="journal article" date="2018" name="IMA Fungus">
        <title>IMA Genome-F 9: Draft genome sequence of Annulohypoxylon stygium, Aspergillus mulundensis, Berkeleyomyces basicola (syn. Thielaviopsis basicola), Ceratocystis smalleyi, two Cercospora beticola strains, Coleophoma cylindrospora, Fusarium fracticaudum, Phialophora cf. hyalina, and Morchella septimelata.</title>
        <authorList>
            <person name="Wingfield B.D."/>
            <person name="Bills G.F."/>
            <person name="Dong Y."/>
            <person name="Huang W."/>
            <person name="Nel W.J."/>
            <person name="Swalarsk-Parry B.S."/>
            <person name="Vaghefi N."/>
            <person name="Wilken P.M."/>
            <person name="An Z."/>
            <person name="de Beer Z.W."/>
            <person name="De Vos L."/>
            <person name="Chen L."/>
            <person name="Duong T.A."/>
            <person name="Gao Y."/>
            <person name="Hammerbacher A."/>
            <person name="Kikkert J.R."/>
            <person name="Li Y."/>
            <person name="Li H."/>
            <person name="Li K."/>
            <person name="Li Q."/>
            <person name="Liu X."/>
            <person name="Ma X."/>
            <person name="Naidoo K."/>
            <person name="Pethybridge S.J."/>
            <person name="Sun J."/>
            <person name="Steenkamp E.T."/>
            <person name="van der Nest M.A."/>
            <person name="van Wyk S."/>
            <person name="Wingfield M.J."/>
            <person name="Xiong C."/>
            <person name="Yue Q."/>
            <person name="Zhang X."/>
        </authorList>
    </citation>
    <scope>NUCLEOTIDE SEQUENCE [LARGE SCALE GENOMIC DNA]</scope>
    <source>
        <strain evidence="2 3">DSM 5745</strain>
    </source>
</reference>
<dbReference type="EMBL" id="PVWQ01000008">
    <property type="protein sequence ID" value="RDW74619.1"/>
    <property type="molecule type" value="Genomic_DNA"/>
</dbReference>